<feature type="transmembrane region" description="Helical" evidence="1">
    <location>
        <begin position="140"/>
        <end position="160"/>
    </location>
</feature>
<dbReference type="InterPro" id="IPR003675">
    <property type="entry name" value="Rce1/LyrA-like_dom"/>
</dbReference>
<reference evidence="3 4" key="1">
    <citation type="submission" date="2020-08" db="EMBL/GenBank/DDBJ databases">
        <title>Sequencing the genomes of 1000 actinobacteria strains.</title>
        <authorList>
            <person name="Klenk H.-P."/>
        </authorList>
    </citation>
    <scope>NUCLEOTIDE SEQUENCE [LARGE SCALE GENOMIC DNA]</scope>
    <source>
        <strain evidence="3 4">DSM 21065</strain>
    </source>
</reference>
<evidence type="ECO:0000259" key="2">
    <source>
        <dbReference type="Pfam" id="PF02517"/>
    </source>
</evidence>
<proteinExistence type="predicted"/>
<comment type="caution">
    <text evidence="3">The sequence shown here is derived from an EMBL/GenBank/DDBJ whole genome shotgun (WGS) entry which is preliminary data.</text>
</comment>
<keyword evidence="3" id="KW-0378">Hydrolase</keyword>
<feature type="transmembrane region" description="Helical" evidence="1">
    <location>
        <begin position="207"/>
        <end position="224"/>
    </location>
</feature>
<keyword evidence="1" id="KW-1133">Transmembrane helix</keyword>
<protein>
    <submittedName>
        <fullName evidence="3">Membrane protease YdiL (CAAX protease family)</fullName>
    </submittedName>
</protein>
<gene>
    <name evidence="3" type="ORF">BJ997_001059</name>
</gene>
<feature type="transmembrane region" description="Helical" evidence="1">
    <location>
        <begin position="66"/>
        <end position="88"/>
    </location>
</feature>
<dbReference type="Pfam" id="PF02517">
    <property type="entry name" value="Rce1-like"/>
    <property type="match status" value="1"/>
</dbReference>
<evidence type="ECO:0000313" key="4">
    <source>
        <dbReference type="Proteomes" id="UP000561726"/>
    </source>
</evidence>
<feature type="transmembrane region" description="Helical" evidence="1">
    <location>
        <begin position="231"/>
        <end position="249"/>
    </location>
</feature>
<evidence type="ECO:0000256" key="1">
    <source>
        <dbReference type="SAM" id="Phobius"/>
    </source>
</evidence>
<keyword evidence="1" id="KW-0812">Transmembrane</keyword>
<dbReference type="AlphaFoldDB" id="A0A7W8ZUN7"/>
<dbReference type="GO" id="GO:0080120">
    <property type="term" value="P:CAAX-box protein maturation"/>
    <property type="evidence" value="ECO:0007669"/>
    <property type="project" value="UniProtKB-ARBA"/>
</dbReference>
<dbReference type="GO" id="GO:0004175">
    <property type="term" value="F:endopeptidase activity"/>
    <property type="evidence" value="ECO:0007669"/>
    <property type="project" value="UniProtKB-ARBA"/>
</dbReference>
<feature type="transmembrane region" description="Helical" evidence="1">
    <location>
        <begin position="26"/>
        <end position="46"/>
    </location>
</feature>
<feature type="transmembrane region" description="Helical" evidence="1">
    <location>
        <begin position="181"/>
        <end position="201"/>
    </location>
</feature>
<keyword evidence="1" id="KW-0472">Membrane</keyword>
<accession>A0A7W8ZUN7</accession>
<feature type="transmembrane region" description="Helical" evidence="1">
    <location>
        <begin position="269"/>
        <end position="286"/>
    </location>
</feature>
<dbReference type="Proteomes" id="UP000561726">
    <property type="component" value="Unassembled WGS sequence"/>
</dbReference>
<feature type="transmembrane region" description="Helical" evidence="1">
    <location>
        <begin position="109"/>
        <end position="128"/>
    </location>
</feature>
<name>A0A7W8ZUN7_9MICO</name>
<dbReference type="EMBL" id="JACHBQ010000001">
    <property type="protein sequence ID" value="MBB5640511.1"/>
    <property type="molecule type" value="Genomic_DNA"/>
</dbReference>
<evidence type="ECO:0000313" key="3">
    <source>
        <dbReference type="EMBL" id="MBB5640511.1"/>
    </source>
</evidence>
<organism evidence="3 4">
    <name type="scientific">Cryobacterium roopkundense</name>
    <dbReference type="NCBI Taxonomy" id="1001240"/>
    <lineage>
        <taxon>Bacteria</taxon>
        <taxon>Bacillati</taxon>
        <taxon>Actinomycetota</taxon>
        <taxon>Actinomycetes</taxon>
        <taxon>Micrococcales</taxon>
        <taxon>Microbacteriaceae</taxon>
        <taxon>Cryobacterium</taxon>
    </lineage>
</organism>
<dbReference type="RefSeq" id="WP_152602146.1">
    <property type="nucleotide sequence ID" value="NZ_JACHBQ010000001.1"/>
</dbReference>
<dbReference type="OrthoDB" id="2680086at2"/>
<sequence length="303" mass="31852">MTSPLHTTLSDRPFGVHFRLPRWKSLVVLISVPVLLLLVQIIVFQAVVMIEGPADPLKPRLTPLTILASGISTAITALIATILVARLARISWRSVFSHNRKFDWRRLGIYFAASVLLVGLSVVATALIAPESAGWGGFDVGATTIGIILVTLLAIPLQAAGEEVAFRGVVVPAAGSWFRGVRPAIVLGIVLSGSLFALVHVSIDPWFVSYLFVFSACTVLMGLISGGLEAAMALHVSNNVLVGIINALFAGNDATVVDRASGSGPGASLIILMVMNVAVVGTVWLIERKKHSAAGPKVLVSAG</sequence>
<keyword evidence="3" id="KW-0645">Protease</keyword>
<feature type="domain" description="CAAX prenyl protease 2/Lysostaphin resistance protein A-like" evidence="2">
    <location>
        <begin position="147"/>
        <end position="241"/>
    </location>
</feature>
<dbReference type="GO" id="GO:0006508">
    <property type="term" value="P:proteolysis"/>
    <property type="evidence" value="ECO:0007669"/>
    <property type="project" value="UniProtKB-KW"/>
</dbReference>